<name>A0A0C3FCN7_PILCF</name>
<keyword evidence="5 10" id="KW-0378">Hydrolase</keyword>
<dbReference type="InterPro" id="IPR013780">
    <property type="entry name" value="Glyco_hydro_b"/>
</dbReference>
<dbReference type="SUPFAM" id="SSF74650">
    <property type="entry name" value="Galactose mutarotase-like"/>
    <property type="match status" value="1"/>
</dbReference>
<proteinExistence type="inferred from homology"/>
<evidence type="ECO:0000259" key="12">
    <source>
        <dbReference type="Pfam" id="PF01055"/>
    </source>
</evidence>
<feature type="domain" description="Glycoside hydrolase family 31 TIM barrel" evidence="12">
    <location>
        <begin position="378"/>
        <end position="711"/>
    </location>
</feature>
<dbReference type="GO" id="GO:0017177">
    <property type="term" value="C:glucosidase II complex"/>
    <property type="evidence" value="ECO:0007669"/>
    <property type="project" value="TreeGrafter"/>
</dbReference>
<dbReference type="SUPFAM" id="SSF51011">
    <property type="entry name" value="Glycosyl hydrolase domain"/>
    <property type="match status" value="1"/>
</dbReference>
<dbReference type="Gene3D" id="2.60.40.1180">
    <property type="entry name" value="Golgi alpha-mannosidase II"/>
    <property type="match status" value="2"/>
</dbReference>
<comment type="subcellular location">
    <subcellularLocation>
        <location evidence="1">Endoplasmic reticulum</location>
    </subcellularLocation>
</comment>
<evidence type="ECO:0000256" key="7">
    <source>
        <dbReference type="ARBA" id="ARBA00023180"/>
    </source>
</evidence>
<comment type="pathway">
    <text evidence="2">Glycan metabolism; N-glycan metabolism.</text>
</comment>
<dbReference type="STRING" id="765440.A0A0C3FCN7"/>
<feature type="domain" description="Glycoside hydrolase family 31 N-terminal" evidence="13">
    <location>
        <begin position="90"/>
        <end position="334"/>
    </location>
</feature>
<evidence type="ECO:0000256" key="9">
    <source>
        <dbReference type="ARBA" id="ARBA00042895"/>
    </source>
</evidence>
<evidence type="ECO:0000313" key="15">
    <source>
        <dbReference type="EMBL" id="KIM82460.1"/>
    </source>
</evidence>
<dbReference type="HOGENOM" id="CLU_000631_7_0_1"/>
<evidence type="ECO:0000313" key="16">
    <source>
        <dbReference type="Proteomes" id="UP000054166"/>
    </source>
</evidence>
<keyword evidence="16" id="KW-1185">Reference proteome</keyword>
<dbReference type="AlphaFoldDB" id="A0A0C3FCN7"/>
<evidence type="ECO:0000256" key="6">
    <source>
        <dbReference type="ARBA" id="ARBA00022824"/>
    </source>
</evidence>
<feature type="signal peptide" evidence="11">
    <location>
        <begin position="1"/>
        <end position="23"/>
    </location>
</feature>
<evidence type="ECO:0000256" key="1">
    <source>
        <dbReference type="ARBA" id="ARBA00004240"/>
    </source>
</evidence>
<dbReference type="Pfam" id="PF21365">
    <property type="entry name" value="Glyco_hydro_31_3rd"/>
    <property type="match status" value="1"/>
</dbReference>
<feature type="domain" description="Glycosyl hydrolase family 31 C-terminal" evidence="14">
    <location>
        <begin position="719"/>
        <end position="810"/>
    </location>
</feature>
<dbReference type="InterPro" id="IPR000322">
    <property type="entry name" value="Glyco_hydro_31_TIM"/>
</dbReference>
<dbReference type="CDD" id="cd06603">
    <property type="entry name" value="GH31_GANC_GANAB_alpha"/>
    <property type="match status" value="1"/>
</dbReference>
<evidence type="ECO:0000256" key="3">
    <source>
        <dbReference type="ARBA" id="ARBA00007806"/>
    </source>
</evidence>
<dbReference type="InterPro" id="IPR017853">
    <property type="entry name" value="GH"/>
</dbReference>
<dbReference type="InterPro" id="IPR048395">
    <property type="entry name" value="Glyco_hydro_31_C"/>
</dbReference>
<comment type="similarity">
    <text evidence="3 10">Belongs to the glycosyl hydrolase 31 family.</text>
</comment>
<keyword evidence="4 11" id="KW-0732">Signal</keyword>
<protein>
    <recommendedName>
        <fullName evidence="9">Glucosidase II subunit alpha</fullName>
    </recommendedName>
</protein>
<dbReference type="FunCoup" id="A0A0C3FCN7">
    <property type="interactions" value="448"/>
</dbReference>
<keyword evidence="7" id="KW-0325">Glycoprotein</keyword>
<dbReference type="EMBL" id="KN832994">
    <property type="protein sequence ID" value="KIM82460.1"/>
    <property type="molecule type" value="Genomic_DNA"/>
</dbReference>
<dbReference type="Gene3D" id="2.60.40.1760">
    <property type="entry name" value="glycosyl hydrolase (family 31)"/>
    <property type="match status" value="1"/>
</dbReference>
<accession>A0A0C3FCN7</accession>
<dbReference type="GO" id="GO:0090599">
    <property type="term" value="F:alpha-glucosidase activity"/>
    <property type="evidence" value="ECO:0007669"/>
    <property type="project" value="TreeGrafter"/>
</dbReference>
<sequence>MRPSSLTYHVALLAVLFFPTVFALKTADWKTCSQAGFCRRGRALSARAKEHRSWKSPYSVDASSIAVASDQASFTAAVTSSLYPKINFGLELRIHKDGVVRVRMDEVGGLRKRYDEAASWALIEAPETSHDIKWTVGKKDARALYGPKKDIEVVVSFEPLKVVLLRKGREQVVLNGRGLLHMEHFKKKGDSVEVKPEDIPEEGLDIEDEAQKVMKLSPGAWFEGDSEDAWWEESFSSWTDTKPKGPESLSLDISFPNHGHVYGIPQHATRLDLPTTTGDTPTYTDPYRLYNADVFEYHASSPMSLYGSIPVMHAHSSDSTVAIFNAVGSETWIDLAHPSPKSTETHWISESGILDVFILPGPTPEDIFGQYARLTGTPALPAHWALGYHQCRWNYISSDDIRGVQKRFDEEDMPVDVFWLDIEYSEDHKYFIWDKKNFPDPVEMTKDVEAFGRKMVVIIDPHLKRTSDYPVFKAASELGVLVKNKDNNEYEGWCWSGSSSWIDFFNPASWDWWMKIFRTKKAKEWTWTESTESTYIWHDMNEPSVFNGPEITMPKDNIHYGGWEHRDVHNINGMLFPNITHQALIARSATPKRPFILTRAFYAGSQRFGAMWTGDNLGTWEHMAAGVQMVLANGIAGMTFCGSDVGGFFGNPEREMLVRWYQVGAFQPFFRAHGHIDTKRREPYLMEDPYKSMLRDILRLRYSMLPIWYTAFREASVTGIPVLRPHYVVFPHDEAGFSIDDQWFIGGSGLLVKPVTEKGVTEASIYLAEDQVYYDYFTHYAHRGAAKGKHITVSAALHEIPLLARGGSIIPTRERRRRSSPLMKLDPFTLRVALDNRVSARGELYLDDGETFSHRDGQIVWREFVAEKPDKKAKTLRISSRDLVKEKPGEAIDGVALKNFSPSNNFAKSIESVRVEKIAVIGLSSKPKSVKVEGGQALEFVYDGGVAAGGKKEGVASVLIIKDPGVAISEDWAIVIDI</sequence>
<evidence type="ECO:0000259" key="14">
    <source>
        <dbReference type="Pfam" id="PF21365"/>
    </source>
</evidence>
<reference evidence="16" key="2">
    <citation type="submission" date="2015-01" db="EMBL/GenBank/DDBJ databases">
        <title>Evolutionary Origins and Diversification of the Mycorrhizal Mutualists.</title>
        <authorList>
            <consortium name="DOE Joint Genome Institute"/>
            <consortium name="Mycorrhizal Genomics Consortium"/>
            <person name="Kohler A."/>
            <person name="Kuo A."/>
            <person name="Nagy L.G."/>
            <person name="Floudas D."/>
            <person name="Copeland A."/>
            <person name="Barry K.W."/>
            <person name="Cichocki N."/>
            <person name="Veneault-Fourrey C."/>
            <person name="LaButti K."/>
            <person name="Lindquist E.A."/>
            <person name="Lipzen A."/>
            <person name="Lundell T."/>
            <person name="Morin E."/>
            <person name="Murat C."/>
            <person name="Riley R."/>
            <person name="Ohm R."/>
            <person name="Sun H."/>
            <person name="Tunlid A."/>
            <person name="Henrissat B."/>
            <person name="Grigoriev I.V."/>
            <person name="Hibbett D.S."/>
            <person name="Martin F."/>
        </authorList>
    </citation>
    <scope>NUCLEOTIDE SEQUENCE [LARGE SCALE GENOMIC DNA]</scope>
    <source>
        <strain evidence="16">F 1598</strain>
    </source>
</reference>
<dbReference type="InterPro" id="IPR011013">
    <property type="entry name" value="Gal_mutarotase_sf_dom"/>
</dbReference>
<dbReference type="GO" id="GO:0005975">
    <property type="term" value="P:carbohydrate metabolic process"/>
    <property type="evidence" value="ECO:0007669"/>
    <property type="project" value="InterPro"/>
</dbReference>
<feature type="chain" id="PRO_5002177279" description="Glucosidase II subunit alpha" evidence="11">
    <location>
        <begin position="24"/>
        <end position="978"/>
    </location>
</feature>
<dbReference type="CDD" id="cd14752">
    <property type="entry name" value="GH31_N"/>
    <property type="match status" value="1"/>
</dbReference>
<reference evidence="15 16" key="1">
    <citation type="submission" date="2014-04" db="EMBL/GenBank/DDBJ databases">
        <authorList>
            <consortium name="DOE Joint Genome Institute"/>
            <person name="Kuo A."/>
            <person name="Tarkka M."/>
            <person name="Buscot F."/>
            <person name="Kohler A."/>
            <person name="Nagy L.G."/>
            <person name="Floudas D."/>
            <person name="Copeland A."/>
            <person name="Barry K.W."/>
            <person name="Cichocki N."/>
            <person name="Veneault-Fourrey C."/>
            <person name="LaButti K."/>
            <person name="Lindquist E.A."/>
            <person name="Lipzen A."/>
            <person name="Lundell T."/>
            <person name="Morin E."/>
            <person name="Murat C."/>
            <person name="Sun H."/>
            <person name="Tunlid A."/>
            <person name="Henrissat B."/>
            <person name="Grigoriev I.V."/>
            <person name="Hibbett D.S."/>
            <person name="Martin F."/>
            <person name="Nordberg H.P."/>
            <person name="Cantor M.N."/>
            <person name="Hua S.X."/>
        </authorList>
    </citation>
    <scope>NUCLEOTIDE SEQUENCE [LARGE SCALE GENOMIC DNA]</scope>
    <source>
        <strain evidence="15 16">F 1598</strain>
    </source>
</reference>
<dbReference type="Gene3D" id="3.20.20.80">
    <property type="entry name" value="Glycosidases"/>
    <property type="match status" value="1"/>
</dbReference>
<dbReference type="PANTHER" id="PTHR22762:SF54">
    <property type="entry name" value="BCDNA.GH04962"/>
    <property type="match status" value="1"/>
</dbReference>
<dbReference type="Pfam" id="PF13802">
    <property type="entry name" value="Gal_mutarotas_2"/>
    <property type="match status" value="1"/>
</dbReference>
<dbReference type="GO" id="GO:0006491">
    <property type="term" value="P:N-glycan processing"/>
    <property type="evidence" value="ECO:0007669"/>
    <property type="project" value="TreeGrafter"/>
</dbReference>
<dbReference type="InParanoid" id="A0A0C3FCN7"/>
<keyword evidence="6" id="KW-0256">Endoplasmic reticulum</keyword>
<evidence type="ECO:0000256" key="11">
    <source>
        <dbReference type="SAM" id="SignalP"/>
    </source>
</evidence>
<evidence type="ECO:0000256" key="10">
    <source>
        <dbReference type="RuleBase" id="RU361185"/>
    </source>
</evidence>
<dbReference type="SUPFAM" id="SSF51445">
    <property type="entry name" value="(Trans)glycosidases"/>
    <property type="match status" value="1"/>
</dbReference>
<dbReference type="Pfam" id="PF01055">
    <property type="entry name" value="Glyco_hydro_31_2nd"/>
    <property type="match status" value="1"/>
</dbReference>
<evidence type="ECO:0000256" key="4">
    <source>
        <dbReference type="ARBA" id="ARBA00022729"/>
    </source>
</evidence>
<dbReference type="InterPro" id="IPR025887">
    <property type="entry name" value="Glyco_hydro_31_N_dom"/>
</dbReference>
<gene>
    <name evidence="15" type="ORF">PILCRDRAFT_820306</name>
</gene>
<dbReference type="PROSITE" id="PS00129">
    <property type="entry name" value="GLYCOSYL_HYDROL_F31_1"/>
    <property type="match status" value="1"/>
</dbReference>
<dbReference type="InterPro" id="IPR030458">
    <property type="entry name" value="Glyco_hydro_31_AS"/>
</dbReference>
<organism evidence="15 16">
    <name type="scientific">Piloderma croceum (strain F 1598)</name>
    <dbReference type="NCBI Taxonomy" id="765440"/>
    <lineage>
        <taxon>Eukaryota</taxon>
        <taxon>Fungi</taxon>
        <taxon>Dikarya</taxon>
        <taxon>Basidiomycota</taxon>
        <taxon>Agaricomycotina</taxon>
        <taxon>Agaricomycetes</taxon>
        <taxon>Agaricomycetidae</taxon>
        <taxon>Atheliales</taxon>
        <taxon>Atheliaceae</taxon>
        <taxon>Piloderma</taxon>
    </lineage>
</organism>
<dbReference type="OrthoDB" id="3237269at2759"/>
<evidence type="ECO:0000259" key="13">
    <source>
        <dbReference type="Pfam" id="PF13802"/>
    </source>
</evidence>
<keyword evidence="8 10" id="KW-0326">Glycosidase</keyword>
<dbReference type="Proteomes" id="UP000054166">
    <property type="component" value="Unassembled WGS sequence"/>
</dbReference>
<dbReference type="PANTHER" id="PTHR22762">
    <property type="entry name" value="ALPHA-GLUCOSIDASE"/>
    <property type="match status" value="1"/>
</dbReference>
<dbReference type="GO" id="GO:0030246">
    <property type="term" value="F:carbohydrate binding"/>
    <property type="evidence" value="ECO:0007669"/>
    <property type="project" value="InterPro"/>
</dbReference>
<evidence type="ECO:0000256" key="5">
    <source>
        <dbReference type="ARBA" id="ARBA00022801"/>
    </source>
</evidence>
<evidence type="ECO:0000256" key="2">
    <source>
        <dbReference type="ARBA" id="ARBA00004833"/>
    </source>
</evidence>
<evidence type="ECO:0000256" key="8">
    <source>
        <dbReference type="ARBA" id="ARBA00023295"/>
    </source>
</evidence>